<evidence type="ECO:0000313" key="3">
    <source>
        <dbReference type="Proteomes" id="UP001499990"/>
    </source>
</evidence>
<gene>
    <name evidence="1" type="ORF">GCM10020367_04080</name>
    <name evidence="2" type="ORF">GCM10020367_64770</name>
</gene>
<dbReference type="RefSeq" id="WP_345034107.1">
    <property type="nucleotide sequence ID" value="NZ_BAAAYL010000001.1"/>
</dbReference>
<reference evidence="1" key="3">
    <citation type="submission" date="2023-12" db="EMBL/GenBank/DDBJ databases">
        <authorList>
            <person name="Sun Q."/>
            <person name="Inoue M."/>
        </authorList>
    </citation>
    <scope>NUCLEOTIDE SEQUENCE</scope>
    <source>
        <strain evidence="1">JCM 9651</strain>
    </source>
</reference>
<name>A0ABP6S4E5_9ACTN</name>
<evidence type="ECO:0008006" key="4">
    <source>
        <dbReference type="Google" id="ProtNLM"/>
    </source>
</evidence>
<protein>
    <recommendedName>
        <fullName evidence="4">Transposase</fullName>
    </recommendedName>
</protein>
<keyword evidence="3" id="KW-1185">Reference proteome</keyword>
<organism evidence="1 3">
    <name type="scientific">Streptomyces sannanensis</name>
    <dbReference type="NCBI Taxonomy" id="285536"/>
    <lineage>
        <taxon>Bacteria</taxon>
        <taxon>Bacillati</taxon>
        <taxon>Actinomycetota</taxon>
        <taxon>Actinomycetes</taxon>
        <taxon>Kitasatosporales</taxon>
        <taxon>Streptomycetaceae</taxon>
        <taxon>Streptomyces</taxon>
    </lineage>
</organism>
<reference evidence="1" key="1">
    <citation type="journal article" date="2014" name="Int. J. Syst. Evol. Microbiol.">
        <title>Complete genome of a new Firmicutes species belonging to the dominant human colonic microbiota ('Ruminococcus bicirculans') reveals two chromosomes and a selective capacity to utilize plant glucans.</title>
        <authorList>
            <consortium name="NISC Comparative Sequencing Program"/>
            <person name="Wegmann U."/>
            <person name="Louis P."/>
            <person name="Goesmann A."/>
            <person name="Henrissat B."/>
            <person name="Duncan S.H."/>
            <person name="Flint H.J."/>
        </authorList>
    </citation>
    <scope>NUCLEOTIDE SEQUENCE</scope>
    <source>
        <strain evidence="1">JCM 9651</strain>
    </source>
</reference>
<comment type="caution">
    <text evidence="1">The sequence shown here is derived from an EMBL/GenBank/DDBJ whole genome shotgun (WGS) entry which is preliminary data.</text>
</comment>
<dbReference type="EMBL" id="BAAAYL010000001">
    <property type="protein sequence ID" value="GAA3367907.1"/>
    <property type="molecule type" value="Genomic_DNA"/>
</dbReference>
<evidence type="ECO:0000313" key="1">
    <source>
        <dbReference type="EMBL" id="GAA3367907.1"/>
    </source>
</evidence>
<dbReference type="EMBL" id="BAAAYL010000001">
    <property type="protein sequence ID" value="GAA3379786.1"/>
    <property type="molecule type" value="Genomic_DNA"/>
</dbReference>
<reference evidence="3" key="2">
    <citation type="journal article" date="2019" name="Int. J. Syst. Evol. Microbiol.">
        <title>The Global Catalogue of Microorganisms (GCM) 10K type strain sequencing project: providing services to taxonomists for standard genome sequencing and annotation.</title>
        <authorList>
            <consortium name="The Broad Institute Genomics Platform"/>
            <consortium name="The Broad Institute Genome Sequencing Center for Infectious Disease"/>
            <person name="Wu L."/>
            <person name="Ma J."/>
        </authorList>
    </citation>
    <scope>NUCLEOTIDE SEQUENCE [LARGE SCALE GENOMIC DNA]</scope>
    <source>
        <strain evidence="3">JCM 9651</strain>
    </source>
</reference>
<dbReference type="Proteomes" id="UP001499990">
    <property type="component" value="Unassembled WGS sequence"/>
</dbReference>
<evidence type="ECO:0000313" key="2">
    <source>
        <dbReference type="EMBL" id="GAA3379786.1"/>
    </source>
</evidence>
<accession>A0ABP6S4E5</accession>
<proteinExistence type="predicted"/>
<sequence>MDGQSIDEFEKDLKAWNQMSSGMCFSPPVRAVEIPEQHGGGMRMLGRNRCRTKGCVIDLDMQKFFAGIRWYLIVKVVEAHADAVWVVLCVERWLKARRQGG</sequence>